<feature type="region of interest" description="Disordered" evidence="1">
    <location>
        <begin position="1"/>
        <end position="43"/>
    </location>
</feature>
<evidence type="ECO:0000256" key="1">
    <source>
        <dbReference type="SAM" id="MobiDB-lite"/>
    </source>
</evidence>
<accession>A0A433QR85</accession>
<dbReference type="Proteomes" id="UP000274822">
    <property type="component" value="Unassembled WGS sequence"/>
</dbReference>
<name>A0A433QR85_9FUNG</name>
<protein>
    <submittedName>
        <fullName evidence="2">Uncharacterized protein</fullName>
    </submittedName>
</protein>
<sequence length="511" mass="57105">EISANRNLTAEEKSQQGNCGKRKLDNGGKLQQEGMKTWHGGNGNLAVEGTKAWWWREQKLGAGWNRNFAVEQKLGGEENRNLAVEGTKTWWRERKLGGGRNGNLAKLGSGELETWRWKERKLGSGGNRNSAGGENGNLLAREETLLQVQYEANSAKEPMRSKQRIWWWGLRGEDHGHYGSQARYPNGFGFAFFALCDDDNVAEDDFIRTDMLIHAYQIPETVLHTKKTMAKITSTSVTKMGRSIATKSNGQLAQAVTPLAAVMVASCRTGEDMVQRRRIGLFKAKENISGDANGFRKRDVQKMETQINSFARPISNGTMKTKTLNHKVQRKEVECTVYHGEDEHRALLSFILWMSVQTLITTYRRKKAKHSAAQLPTQDRMQLQHDDKYAHRRTEFPSPVIRMGGIVKMLANVHSKTGANAVGALGGVRVVLTDEAGVSCKGETNLLFYLAIWYHIATHRRRVCIALADDEVTGGMAIDNGDKGDEWKRCVRTKGDNAAHHAGVGYIVGIR</sequence>
<comment type="caution">
    <text evidence="2">The sequence shown here is derived from an EMBL/GenBank/DDBJ whole genome shotgun (WGS) entry which is preliminary data.</text>
</comment>
<evidence type="ECO:0000313" key="2">
    <source>
        <dbReference type="EMBL" id="RUS32290.1"/>
    </source>
</evidence>
<dbReference type="EMBL" id="RBNJ01002177">
    <property type="protein sequence ID" value="RUS32290.1"/>
    <property type="molecule type" value="Genomic_DNA"/>
</dbReference>
<gene>
    <name evidence="2" type="ORF">BC938DRAFT_475800</name>
</gene>
<proteinExistence type="predicted"/>
<dbReference type="AlphaFoldDB" id="A0A433QR85"/>
<feature type="non-terminal residue" evidence="2">
    <location>
        <position position="511"/>
    </location>
</feature>
<evidence type="ECO:0000313" key="3">
    <source>
        <dbReference type="Proteomes" id="UP000274822"/>
    </source>
</evidence>
<organism evidence="2 3">
    <name type="scientific">Jimgerdemannia flammicorona</name>
    <dbReference type="NCBI Taxonomy" id="994334"/>
    <lineage>
        <taxon>Eukaryota</taxon>
        <taxon>Fungi</taxon>
        <taxon>Fungi incertae sedis</taxon>
        <taxon>Mucoromycota</taxon>
        <taxon>Mucoromycotina</taxon>
        <taxon>Endogonomycetes</taxon>
        <taxon>Endogonales</taxon>
        <taxon>Endogonaceae</taxon>
        <taxon>Jimgerdemannia</taxon>
    </lineage>
</organism>
<reference evidence="2 3" key="1">
    <citation type="journal article" date="2018" name="New Phytol.">
        <title>Phylogenomics of Endogonaceae and evolution of mycorrhizas within Mucoromycota.</title>
        <authorList>
            <person name="Chang Y."/>
            <person name="Desiro A."/>
            <person name="Na H."/>
            <person name="Sandor L."/>
            <person name="Lipzen A."/>
            <person name="Clum A."/>
            <person name="Barry K."/>
            <person name="Grigoriev I.V."/>
            <person name="Martin F.M."/>
            <person name="Stajich J.E."/>
            <person name="Smith M.E."/>
            <person name="Bonito G."/>
            <person name="Spatafora J.W."/>
        </authorList>
    </citation>
    <scope>NUCLEOTIDE SEQUENCE [LARGE SCALE GENOMIC DNA]</scope>
    <source>
        <strain evidence="2 3">AD002</strain>
    </source>
</reference>
<feature type="non-terminal residue" evidence="2">
    <location>
        <position position="1"/>
    </location>
</feature>
<keyword evidence="3" id="KW-1185">Reference proteome</keyword>